<gene>
    <name evidence="11" type="ORF">LQV63_14950</name>
</gene>
<evidence type="ECO:0000256" key="2">
    <source>
        <dbReference type="ARBA" id="ARBA00012438"/>
    </source>
</evidence>
<reference evidence="11 12" key="1">
    <citation type="submission" date="2021-11" db="EMBL/GenBank/DDBJ databases">
        <title>Draft genome sequence of Paenibacillus profundus YoMME, a new Gram-positive bacteria with exoelectrogenic properties.</title>
        <authorList>
            <person name="Hubenova Y."/>
            <person name="Hubenova E."/>
            <person name="Manasiev Y."/>
            <person name="Peykov S."/>
            <person name="Mitov M."/>
        </authorList>
    </citation>
    <scope>NUCLEOTIDE SEQUENCE [LARGE SCALE GENOMIC DNA]</scope>
    <source>
        <strain evidence="11 12">YoMME</strain>
    </source>
</reference>
<evidence type="ECO:0000256" key="4">
    <source>
        <dbReference type="ARBA" id="ARBA00022679"/>
    </source>
</evidence>
<dbReference type="SUPFAM" id="SSF55874">
    <property type="entry name" value="ATPase domain of HSP90 chaperone/DNA topoisomerase II/histidine kinase"/>
    <property type="match status" value="1"/>
</dbReference>
<feature type="transmembrane region" description="Helical" evidence="9">
    <location>
        <begin position="303"/>
        <end position="333"/>
    </location>
</feature>
<keyword evidence="9" id="KW-0812">Transmembrane</keyword>
<dbReference type="Gene3D" id="1.10.287.130">
    <property type="match status" value="1"/>
</dbReference>
<dbReference type="InterPro" id="IPR004358">
    <property type="entry name" value="Sig_transdc_His_kin-like_C"/>
</dbReference>
<evidence type="ECO:0000256" key="3">
    <source>
        <dbReference type="ARBA" id="ARBA00022553"/>
    </source>
</evidence>
<evidence type="ECO:0000256" key="1">
    <source>
        <dbReference type="ARBA" id="ARBA00000085"/>
    </source>
</evidence>
<dbReference type="InterPro" id="IPR005467">
    <property type="entry name" value="His_kinase_dom"/>
</dbReference>
<dbReference type="PROSITE" id="PS50109">
    <property type="entry name" value="HIS_KIN"/>
    <property type="match status" value="1"/>
</dbReference>
<dbReference type="SUPFAM" id="SSF47384">
    <property type="entry name" value="Homodimeric domain of signal transducing histidine kinase"/>
    <property type="match status" value="1"/>
</dbReference>
<comment type="catalytic activity">
    <reaction evidence="1">
        <text>ATP + protein L-histidine = ADP + protein N-phospho-L-histidine.</text>
        <dbReference type="EC" id="2.7.13.3"/>
    </reaction>
</comment>
<evidence type="ECO:0000256" key="8">
    <source>
        <dbReference type="ARBA" id="ARBA00023012"/>
    </source>
</evidence>
<dbReference type="SMART" id="SM00387">
    <property type="entry name" value="HATPase_c"/>
    <property type="match status" value="1"/>
</dbReference>
<dbReference type="PRINTS" id="PR00344">
    <property type="entry name" value="BCTRLSENSOR"/>
</dbReference>
<dbReference type="EMBL" id="JAJNBZ010000011">
    <property type="protein sequence ID" value="MCE5170612.1"/>
    <property type="molecule type" value="Genomic_DNA"/>
</dbReference>
<sequence>MDFLRKGIAIGVLLLIIGLFVQPFCLWTASSSHSEQLKLSQWDVLWEASPLKWEDVAHTKEGWREVDLARGIPSKPERIHSAWFRIALPATPWDESGLYIDKLYAFDVEVYTEDGRKVFESSRDYTYDIYHILAPLAANPAGQDIFIHASTSSDKFGIHSEITIGNYRDLIPLYVNKGLLDIILGSALVFAAVVMLSCTLFLRNIDVPSWLSLSLVILSSGVLMITYSRFTYTFFSEYGKVFVILFDLGLMILFPALSYYFEIITGPGPSAIITKLRKFQVGYSAFILLVAVANLISDNAIYSVYFFLTVTVLAFIIVIQLIVLLSVSVLYVLRKNKDVVLFAVGFTIFAMTSIAEVIWFLIRYAQYELSLWKWGTLCFVLALILILGRRVALNHERVIQYSKELEMYNGKLQHSEKMEILSELAASVAHEVRNPLQVTRGFLQLLDSKAAMKEKEYLKLALTELDRASAIITDFLTFAKPELEDITVLNVGEELSHIEGILIPLANMQGGVITLDVPPNLCINGNSSKFKQAFINLIKNSIEALTDKGWIRVWGYEQEGKVTIHIQDNGAGMDEQELSRLGEPYFSNKTKGTGLGLMVTLRIIEVMQGEIKFTSKKGVGTEVVVRFPSVYEKAM</sequence>
<feature type="transmembrane region" description="Helical" evidence="9">
    <location>
        <begin position="242"/>
        <end position="261"/>
    </location>
</feature>
<evidence type="ECO:0000256" key="6">
    <source>
        <dbReference type="ARBA" id="ARBA00022777"/>
    </source>
</evidence>
<dbReference type="InterPro" id="IPR036097">
    <property type="entry name" value="HisK_dim/P_sf"/>
</dbReference>
<evidence type="ECO:0000256" key="5">
    <source>
        <dbReference type="ARBA" id="ARBA00022741"/>
    </source>
</evidence>
<dbReference type="GO" id="GO:0016301">
    <property type="term" value="F:kinase activity"/>
    <property type="evidence" value="ECO:0007669"/>
    <property type="project" value="UniProtKB-KW"/>
</dbReference>
<dbReference type="EC" id="2.7.13.3" evidence="2"/>
<keyword evidence="12" id="KW-1185">Reference proteome</keyword>
<dbReference type="Proteomes" id="UP001199916">
    <property type="component" value="Unassembled WGS sequence"/>
</dbReference>
<dbReference type="InterPro" id="IPR003594">
    <property type="entry name" value="HATPase_dom"/>
</dbReference>
<dbReference type="Pfam" id="PF00512">
    <property type="entry name" value="HisKA"/>
    <property type="match status" value="1"/>
</dbReference>
<dbReference type="Pfam" id="PF02518">
    <property type="entry name" value="HATPase_c"/>
    <property type="match status" value="1"/>
</dbReference>
<feature type="transmembrane region" description="Helical" evidence="9">
    <location>
        <begin position="182"/>
        <end position="202"/>
    </location>
</feature>
<evidence type="ECO:0000256" key="7">
    <source>
        <dbReference type="ARBA" id="ARBA00022840"/>
    </source>
</evidence>
<feature type="transmembrane region" description="Helical" evidence="9">
    <location>
        <begin position="7"/>
        <end position="29"/>
    </location>
</feature>
<dbReference type="PANTHER" id="PTHR43065:SF53">
    <property type="entry name" value="SPORULATION KINASE B"/>
    <property type="match status" value="1"/>
</dbReference>
<keyword evidence="3" id="KW-0597">Phosphoprotein</keyword>
<dbReference type="RefSeq" id="WP_233697298.1">
    <property type="nucleotide sequence ID" value="NZ_JAJNBZ010000011.1"/>
</dbReference>
<name>A0ABS8YGB1_9BACL</name>
<evidence type="ECO:0000313" key="12">
    <source>
        <dbReference type="Proteomes" id="UP001199916"/>
    </source>
</evidence>
<feature type="transmembrane region" description="Helical" evidence="9">
    <location>
        <begin position="209"/>
        <end position="230"/>
    </location>
</feature>
<dbReference type="CDD" id="cd00082">
    <property type="entry name" value="HisKA"/>
    <property type="match status" value="1"/>
</dbReference>
<organism evidence="11 12">
    <name type="scientific">Paenibacillus profundus</name>
    <dbReference type="NCBI Taxonomy" id="1173085"/>
    <lineage>
        <taxon>Bacteria</taxon>
        <taxon>Bacillati</taxon>
        <taxon>Bacillota</taxon>
        <taxon>Bacilli</taxon>
        <taxon>Bacillales</taxon>
        <taxon>Paenibacillaceae</taxon>
        <taxon>Paenibacillus</taxon>
    </lineage>
</organism>
<protein>
    <recommendedName>
        <fullName evidence="2">histidine kinase</fullName>
        <ecNumber evidence="2">2.7.13.3</ecNumber>
    </recommendedName>
</protein>
<keyword evidence="9" id="KW-0472">Membrane</keyword>
<feature type="domain" description="Histidine kinase" evidence="10">
    <location>
        <begin position="427"/>
        <end position="631"/>
    </location>
</feature>
<dbReference type="InterPro" id="IPR036890">
    <property type="entry name" value="HATPase_C_sf"/>
</dbReference>
<feature type="transmembrane region" description="Helical" evidence="9">
    <location>
        <begin position="281"/>
        <end position="297"/>
    </location>
</feature>
<feature type="transmembrane region" description="Helical" evidence="9">
    <location>
        <begin position="374"/>
        <end position="393"/>
    </location>
</feature>
<dbReference type="CDD" id="cd00075">
    <property type="entry name" value="HATPase"/>
    <property type="match status" value="1"/>
</dbReference>
<keyword evidence="4" id="KW-0808">Transferase</keyword>
<keyword evidence="7" id="KW-0067">ATP-binding</keyword>
<evidence type="ECO:0000259" key="10">
    <source>
        <dbReference type="PROSITE" id="PS50109"/>
    </source>
</evidence>
<dbReference type="Gene3D" id="3.30.565.10">
    <property type="entry name" value="Histidine kinase-like ATPase, C-terminal domain"/>
    <property type="match status" value="1"/>
</dbReference>
<evidence type="ECO:0000313" key="11">
    <source>
        <dbReference type="EMBL" id="MCE5170612.1"/>
    </source>
</evidence>
<evidence type="ECO:0000256" key="9">
    <source>
        <dbReference type="SAM" id="Phobius"/>
    </source>
</evidence>
<comment type="caution">
    <text evidence="11">The sequence shown here is derived from an EMBL/GenBank/DDBJ whole genome shotgun (WGS) entry which is preliminary data.</text>
</comment>
<keyword evidence="6 11" id="KW-0418">Kinase</keyword>
<dbReference type="PANTHER" id="PTHR43065">
    <property type="entry name" value="SENSOR HISTIDINE KINASE"/>
    <property type="match status" value="1"/>
</dbReference>
<dbReference type="SMART" id="SM00388">
    <property type="entry name" value="HisKA"/>
    <property type="match status" value="1"/>
</dbReference>
<proteinExistence type="predicted"/>
<keyword evidence="5" id="KW-0547">Nucleotide-binding</keyword>
<keyword evidence="9" id="KW-1133">Transmembrane helix</keyword>
<accession>A0ABS8YGB1</accession>
<dbReference type="InterPro" id="IPR003661">
    <property type="entry name" value="HisK_dim/P_dom"/>
</dbReference>
<keyword evidence="8" id="KW-0902">Two-component regulatory system</keyword>
<feature type="transmembrane region" description="Helical" evidence="9">
    <location>
        <begin position="340"/>
        <end position="362"/>
    </location>
</feature>